<dbReference type="KEGG" id="cmb:CSW64_12435"/>
<feature type="coiled-coil region" evidence="3">
    <location>
        <begin position="139"/>
        <end position="180"/>
    </location>
</feature>
<dbReference type="GO" id="GO:0052621">
    <property type="term" value="F:diguanylate cyclase activity"/>
    <property type="evidence" value="ECO:0007669"/>
    <property type="project" value="UniProtKB-EC"/>
</dbReference>
<dbReference type="InterPro" id="IPR029787">
    <property type="entry name" value="Nucleotide_cyclase"/>
</dbReference>
<reference evidence="5 6" key="1">
    <citation type="submission" date="2017-10" db="EMBL/GenBank/DDBJ databases">
        <title>Genome sequence of Caulobacter mirabilis FWC38.</title>
        <authorList>
            <person name="Fiebig A."/>
            <person name="Crosson S."/>
        </authorList>
    </citation>
    <scope>NUCLEOTIDE SEQUENCE [LARGE SCALE GENOMIC DNA]</scope>
    <source>
        <strain evidence="5 6">FWC 38</strain>
    </source>
</reference>
<name>A0A2D2AYV6_9CAUL</name>
<dbReference type="Pfam" id="PF00990">
    <property type="entry name" value="GGDEF"/>
    <property type="match status" value="1"/>
</dbReference>
<accession>A0A2D2AYV6</accession>
<comment type="catalytic activity">
    <reaction evidence="2">
        <text>2 GTP = 3',3'-c-di-GMP + 2 diphosphate</text>
        <dbReference type="Rhea" id="RHEA:24898"/>
        <dbReference type="ChEBI" id="CHEBI:33019"/>
        <dbReference type="ChEBI" id="CHEBI:37565"/>
        <dbReference type="ChEBI" id="CHEBI:58805"/>
        <dbReference type="EC" id="2.7.7.65"/>
    </reaction>
</comment>
<organism evidence="5 6">
    <name type="scientific">Caulobacter mirabilis</name>
    <dbReference type="NCBI Taxonomy" id="69666"/>
    <lineage>
        <taxon>Bacteria</taxon>
        <taxon>Pseudomonadati</taxon>
        <taxon>Pseudomonadota</taxon>
        <taxon>Alphaproteobacteria</taxon>
        <taxon>Caulobacterales</taxon>
        <taxon>Caulobacteraceae</taxon>
        <taxon>Caulobacter</taxon>
    </lineage>
</organism>
<gene>
    <name evidence="5" type="ORF">CSW64_12435</name>
</gene>
<evidence type="ECO:0000256" key="1">
    <source>
        <dbReference type="ARBA" id="ARBA00012528"/>
    </source>
</evidence>
<proteinExistence type="predicted"/>
<dbReference type="PROSITE" id="PS50887">
    <property type="entry name" value="GGDEF"/>
    <property type="match status" value="1"/>
</dbReference>
<dbReference type="PANTHER" id="PTHR45138:SF9">
    <property type="entry name" value="DIGUANYLATE CYCLASE DGCM-RELATED"/>
    <property type="match status" value="1"/>
</dbReference>
<dbReference type="GO" id="GO:0043709">
    <property type="term" value="P:cell adhesion involved in single-species biofilm formation"/>
    <property type="evidence" value="ECO:0007669"/>
    <property type="project" value="TreeGrafter"/>
</dbReference>
<dbReference type="SUPFAM" id="SSF55073">
    <property type="entry name" value="Nucleotide cyclase"/>
    <property type="match status" value="1"/>
</dbReference>
<dbReference type="EMBL" id="CP024201">
    <property type="protein sequence ID" value="ATQ43164.1"/>
    <property type="molecule type" value="Genomic_DNA"/>
</dbReference>
<dbReference type="InterPro" id="IPR050469">
    <property type="entry name" value="Diguanylate_Cyclase"/>
</dbReference>
<dbReference type="Proteomes" id="UP000228945">
    <property type="component" value="Chromosome"/>
</dbReference>
<keyword evidence="3" id="KW-0175">Coiled coil</keyword>
<dbReference type="RefSeq" id="WP_099622416.1">
    <property type="nucleotide sequence ID" value="NZ_CP024201.1"/>
</dbReference>
<dbReference type="Gene3D" id="3.30.70.270">
    <property type="match status" value="1"/>
</dbReference>
<evidence type="ECO:0000313" key="6">
    <source>
        <dbReference type="Proteomes" id="UP000228945"/>
    </source>
</evidence>
<evidence type="ECO:0000256" key="3">
    <source>
        <dbReference type="SAM" id="Coils"/>
    </source>
</evidence>
<evidence type="ECO:0000259" key="4">
    <source>
        <dbReference type="PROSITE" id="PS50887"/>
    </source>
</evidence>
<dbReference type="SMART" id="SM00267">
    <property type="entry name" value="GGDEF"/>
    <property type="match status" value="1"/>
</dbReference>
<dbReference type="PANTHER" id="PTHR45138">
    <property type="entry name" value="REGULATORY COMPONENTS OF SENSORY TRANSDUCTION SYSTEM"/>
    <property type="match status" value="1"/>
</dbReference>
<dbReference type="InterPro" id="IPR043128">
    <property type="entry name" value="Rev_trsase/Diguanyl_cyclase"/>
</dbReference>
<keyword evidence="6" id="KW-1185">Reference proteome</keyword>
<feature type="domain" description="GGDEF" evidence="4">
    <location>
        <begin position="211"/>
        <end position="346"/>
    </location>
</feature>
<dbReference type="NCBIfam" id="TIGR00254">
    <property type="entry name" value="GGDEF"/>
    <property type="match status" value="1"/>
</dbReference>
<dbReference type="OrthoDB" id="9812260at2"/>
<evidence type="ECO:0000313" key="5">
    <source>
        <dbReference type="EMBL" id="ATQ43164.1"/>
    </source>
</evidence>
<dbReference type="GO" id="GO:0005886">
    <property type="term" value="C:plasma membrane"/>
    <property type="evidence" value="ECO:0007669"/>
    <property type="project" value="TreeGrafter"/>
</dbReference>
<dbReference type="FunFam" id="3.30.70.270:FF:000001">
    <property type="entry name" value="Diguanylate cyclase domain protein"/>
    <property type="match status" value="1"/>
</dbReference>
<sequence>MSGNVETTLRGPDAYKVAHRTLEIMERHAVWPTPLNFELWSHYVADPEGPLARELNRLLSIGEPLTETVSEELAAVYLAKARLNEQIRDAGDQLSKELAAVSRAIVQAQKSHETYGQTLAGASKGLADAKDTAQIKAMVDSLSTATRRVQRENKSLEKKLAESTGEVQRLREHLEQVRRDATTDGLTNLANRKAFDEELARACAEADENGSILTLAVLDIDHFKSFNDTWGHQTGDQVIRYVASVIGSRGATPRFSARYGGEEFAMIFPGEDAALVEACLEEIREEVASRMLKRRSTNEDLGTVTVSAGLATRQEGETGSCVMERADKALYASKRTGRNRVTNAEKPAKAA</sequence>
<protein>
    <recommendedName>
        <fullName evidence="1">diguanylate cyclase</fullName>
        <ecNumber evidence="1">2.7.7.65</ecNumber>
    </recommendedName>
</protein>
<dbReference type="GO" id="GO:1902201">
    <property type="term" value="P:negative regulation of bacterial-type flagellum-dependent cell motility"/>
    <property type="evidence" value="ECO:0007669"/>
    <property type="project" value="TreeGrafter"/>
</dbReference>
<evidence type="ECO:0000256" key="2">
    <source>
        <dbReference type="ARBA" id="ARBA00034247"/>
    </source>
</evidence>
<dbReference type="InterPro" id="IPR000160">
    <property type="entry name" value="GGDEF_dom"/>
</dbReference>
<dbReference type="CDD" id="cd01949">
    <property type="entry name" value="GGDEF"/>
    <property type="match status" value="1"/>
</dbReference>
<dbReference type="EC" id="2.7.7.65" evidence="1"/>
<dbReference type="AlphaFoldDB" id="A0A2D2AYV6"/>